<gene>
    <name evidence="1" type="ORF">ACFS7Y_04100</name>
</gene>
<evidence type="ECO:0000313" key="2">
    <source>
        <dbReference type="Proteomes" id="UP001597525"/>
    </source>
</evidence>
<reference evidence="2" key="1">
    <citation type="journal article" date="2019" name="Int. J. Syst. Evol. Microbiol.">
        <title>The Global Catalogue of Microorganisms (GCM) 10K type strain sequencing project: providing services to taxonomists for standard genome sequencing and annotation.</title>
        <authorList>
            <consortium name="The Broad Institute Genomics Platform"/>
            <consortium name="The Broad Institute Genome Sequencing Center for Infectious Disease"/>
            <person name="Wu L."/>
            <person name="Ma J."/>
        </authorList>
    </citation>
    <scope>NUCLEOTIDE SEQUENCE [LARGE SCALE GENOMIC DNA]</scope>
    <source>
        <strain evidence="2">KCTC 22814</strain>
    </source>
</reference>
<proteinExistence type="predicted"/>
<name>A0ABW6BDQ3_9SPHI</name>
<sequence>MRKVAIIRITKTAATAAPPAASPEASNLALLHTYEMLDLQKQLLQEAVKQTLVLQEISESLQQAEASEKIVATIQAELENLIDRTEACELFDCGLTKFYELRVDLTIHKFGGKPFYYKHEVLRLKQRKGR</sequence>
<evidence type="ECO:0000313" key="1">
    <source>
        <dbReference type="EMBL" id="MFD2966553.1"/>
    </source>
</evidence>
<comment type="caution">
    <text evidence="1">The sequence shown here is derived from an EMBL/GenBank/DDBJ whole genome shotgun (WGS) entry which is preliminary data.</text>
</comment>
<evidence type="ECO:0008006" key="3">
    <source>
        <dbReference type="Google" id="ProtNLM"/>
    </source>
</evidence>
<dbReference type="Proteomes" id="UP001597525">
    <property type="component" value="Unassembled WGS sequence"/>
</dbReference>
<keyword evidence="2" id="KW-1185">Reference proteome</keyword>
<dbReference type="RefSeq" id="WP_320184337.1">
    <property type="nucleotide sequence ID" value="NZ_CP138332.1"/>
</dbReference>
<organism evidence="1 2">
    <name type="scientific">Sphingobacterium bambusae</name>
    <dbReference type="NCBI Taxonomy" id="662858"/>
    <lineage>
        <taxon>Bacteria</taxon>
        <taxon>Pseudomonadati</taxon>
        <taxon>Bacteroidota</taxon>
        <taxon>Sphingobacteriia</taxon>
        <taxon>Sphingobacteriales</taxon>
        <taxon>Sphingobacteriaceae</taxon>
        <taxon>Sphingobacterium</taxon>
    </lineage>
</organism>
<dbReference type="EMBL" id="JBHUPB010000003">
    <property type="protein sequence ID" value="MFD2966553.1"/>
    <property type="molecule type" value="Genomic_DNA"/>
</dbReference>
<accession>A0ABW6BDQ3</accession>
<protein>
    <recommendedName>
        <fullName evidence="3">DNA-binding protein</fullName>
    </recommendedName>
</protein>